<gene>
    <name evidence="2" type="ORF">BJP25_14180</name>
</gene>
<evidence type="ECO:0000313" key="2">
    <source>
        <dbReference type="EMBL" id="OLR93453.1"/>
    </source>
</evidence>
<dbReference type="RefSeq" id="WP_075974348.1">
    <property type="nucleotide sequence ID" value="NZ_MKQR01000009.1"/>
</dbReference>
<dbReference type="EMBL" id="MKQR01000009">
    <property type="protein sequence ID" value="OLR93453.1"/>
    <property type="molecule type" value="Genomic_DNA"/>
</dbReference>
<reference evidence="2 3" key="1">
    <citation type="submission" date="2016-10" db="EMBL/GenBank/DDBJ databases">
        <title>The Draft Genome Sequence of Actinokineospora bangkokensis 44EHWT reveals the biosynthetic pathway of antifungal compounds Thailandins with unusual extender unit butylmalonyl-CoA.</title>
        <authorList>
            <person name="Greule A."/>
            <person name="Intra B."/>
            <person name="Flemming S."/>
            <person name="Rommel M.G."/>
            <person name="Panbangred W."/>
            <person name="Bechthold A."/>
        </authorList>
    </citation>
    <scope>NUCLEOTIDE SEQUENCE [LARGE SCALE GENOMIC DNA]</scope>
    <source>
        <strain evidence="2 3">44EHW</strain>
    </source>
</reference>
<sequence>MALLDVDPEPGSALSDPDTRELVARRVVDREWGALERRSWVVEQSYNPEAIVNVLAHHPWRELRYKYGRWYHDLVFAELSGLLPWRQWALRKKTLLLLDADGDEVGEFGGLKIPVAGAEGTLLFAGDPAYAGVISAVGEDGERDVVLVGNVRLGHPDLPVTIGERARDVARTLRPGRDVDVVLHDVPEAEAAHFGPWVVDHPKRPPKPAKRRRGANQ</sequence>
<proteinExistence type="predicted"/>
<evidence type="ECO:0000256" key="1">
    <source>
        <dbReference type="SAM" id="MobiDB-lite"/>
    </source>
</evidence>
<comment type="caution">
    <text evidence="2">The sequence shown here is derived from an EMBL/GenBank/DDBJ whole genome shotgun (WGS) entry which is preliminary data.</text>
</comment>
<keyword evidence="3" id="KW-1185">Reference proteome</keyword>
<feature type="compositionally biased region" description="Basic residues" evidence="1">
    <location>
        <begin position="204"/>
        <end position="217"/>
    </location>
</feature>
<organism evidence="2 3">
    <name type="scientific">Actinokineospora bangkokensis</name>
    <dbReference type="NCBI Taxonomy" id="1193682"/>
    <lineage>
        <taxon>Bacteria</taxon>
        <taxon>Bacillati</taxon>
        <taxon>Actinomycetota</taxon>
        <taxon>Actinomycetes</taxon>
        <taxon>Pseudonocardiales</taxon>
        <taxon>Pseudonocardiaceae</taxon>
        <taxon>Actinokineospora</taxon>
    </lineage>
</organism>
<dbReference type="OrthoDB" id="3703173at2"/>
<protein>
    <submittedName>
        <fullName evidence="2">Uncharacterized protein</fullName>
    </submittedName>
</protein>
<feature type="region of interest" description="Disordered" evidence="1">
    <location>
        <begin position="197"/>
        <end position="217"/>
    </location>
</feature>
<name>A0A1Q9LN75_9PSEU</name>
<evidence type="ECO:0000313" key="3">
    <source>
        <dbReference type="Proteomes" id="UP000186040"/>
    </source>
</evidence>
<accession>A0A1Q9LN75</accession>
<dbReference type="AlphaFoldDB" id="A0A1Q9LN75"/>
<dbReference type="Proteomes" id="UP000186040">
    <property type="component" value="Unassembled WGS sequence"/>
</dbReference>